<feature type="domain" description="Phosphoribulokinase/uridine kinase" evidence="1">
    <location>
        <begin position="21"/>
        <end position="202"/>
    </location>
</feature>
<organism evidence="2 3">
    <name type="scientific">Corticicoccus populi</name>
    <dbReference type="NCBI Taxonomy" id="1812821"/>
    <lineage>
        <taxon>Bacteria</taxon>
        <taxon>Bacillati</taxon>
        <taxon>Bacillota</taxon>
        <taxon>Bacilli</taxon>
        <taxon>Bacillales</taxon>
        <taxon>Staphylococcaceae</taxon>
        <taxon>Corticicoccus</taxon>
    </lineage>
</organism>
<gene>
    <name evidence="2" type="ORF">ACFSX4_09750</name>
</gene>
<protein>
    <submittedName>
        <fullName evidence="2">Phosphoribulokinase</fullName>
    </submittedName>
</protein>
<reference evidence="3" key="1">
    <citation type="journal article" date="2019" name="Int. J. Syst. Evol. Microbiol.">
        <title>The Global Catalogue of Microorganisms (GCM) 10K type strain sequencing project: providing services to taxonomists for standard genome sequencing and annotation.</title>
        <authorList>
            <consortium name="The Broad Institute Genomics Platform"/>
            <consortium name="The Broad Institute Genome Sequencing Center for Infectious Disease"/>
            <person name="Wu L."/>
            <person name="Ma J."/>
        </authorList>
    </citation>
    <scope>NUCLEOTIDE SEQUENCE [LARGE SCALE GENOMIC DNA]</scope>
    <source>
        <strain evidence="3">KCTC 33575</strain>
    </source>
</reference>
<dbReference type="EMBL" id="JBHUOQ010000004">
    <property type="protein sequence ID" value="MFD2830741.1"/>
    <property type="molecule type" value="Genomic_DNA"/>
</dbReference>
<evidence type="ECO:0000313" key="2">
    <source>
        <dbReference type="EMBL" id="MFD2830741.1"/>
    </source>
</evidence>
<dbReference type="InterPro" id="IPR006083">
    <property type="entry name" value="PRK/URK"/>
</dbReference>
<name>A0ABW5WZK6_9STAP</name>
<dbReference type="Pfam" id="PF00485">
    <property type="entry name" value="PRK"/>
    <property type="match status" value="1"/>
</dbReference>
<accession>A0ABW5WZK6</accession>
<dbReference type="SUPFAM" id="SSF52540">
    <property type="entry name" value="P-loop containing nucleoside triphosphate hydrolases"/>
    <property type="match status" value="1"/>
</dbReference>
<dbReference type="PRINTS" id="PR00988">
    <property type="entry name" value="URIDINKINASE"/>
</dbReference>
<evidence type="ECO:0000259" key="1">
    <source>
        <dbReference type="Pfam" id="PF00485"/>
    </source>
</evidence>
<sequence length="214" mass="24751">MKKLVENMIRFIEVSKEKHLIIGISGHGAAGKTMFAERLCSALEPGTYNYLNTDPYIIHGTYRKHLEAVYEYNGQIHRFKPTACMPSAHELSGLERDLKSIKGGRDVLTIHKEWMPEEVMSAGYSVTVVEGMSIAFLDPALFDCSVYIYTDGETELNRRLDRDINDRGRKTEALYQSHEERRIQYELFMHPESVHFDILVNHSNDQFKIERTCF</sequence>
<dbReference type="Proteomes" id="UP001597519">
    <property type="component" value="Unassembled WGS sequence"/>
</dbReference>
<comment type="caution">
    <text evidence="2">The sequence shown here is derived from an EMBL/GenBank/DDBJ whole genome shotgun (WGS) entry which is preliminary data.</text>
</comment>
<evidence type="ECO:0000313" key="3">
    <source>
        <dbReference type="Proteomes" id="UP001597519"/>
    </source>
</evidence>
<dbReference type="RefSeq" id="WP_377774073.1">
    <property type="nucleotide sequence ID" value="NZ_JBHUOQ010000004.1"/>
</dbReference>
<dbReference type="Gene3D" id="3.40.50.300">
    <property type="entry name" value="P-loop containing nucleotide triphosphate hydrolases"/>
    <property type="match status" value="1"/>
</dbReference>
<dbReference type="InterPro" id="IPR027417">
    <property type="entry name" value="P-loop_NTPase"/>
</dbReference>
<keyword evidence="3" id="KW-1185">Reference proteome</keyword>
<proteinExistence type="predicted"/>